<dbReference type="EMBL" id="QICN01000002">
    <property type="protein sequence ID" value="PXV70213.1"/>
    <property type="molecule type" value="Genomic_DNA"/>
</dbReference>
<keyword evidence="3" id="KW-1185">Reference proteome</keyword>
<protein>
    <submittedName>
        <fullName evidence="2">Uncharacterized protein</fullName>
    </submittedName>
</protein>
<feature type="chain" id="PRO_5016385770" evidence="1">
    <location>
        <begin position="23"/>
        <end position="96"/>
    </location>
</feature>
<sequence length="96" mass="9759">MRNNHPVFAAVMLLGALVPAVAAGEPLPPPAPARDTGVAAVIADQGNRALLQIRVDMHEALAARQPPALRGLHGLRSAPALSGIVPGTLGERHSGA</sequence>
<evidence type="ECO:0000256" key="1">
    <source>
        <dbReference type="SAM" id="SignalP"/>
    </source>
</evidence>
<proteinExistence type="predicted"/>
<feature type="signal peptide" evidence="1">
    <location>
        <begin position="1"/>
        <end position="22"/>
    </location>
</feature>
<reference evidence="2 3" key="1">
    <citation type="submission" date="2018-04" db="EMBL/GenBank/DDBJ databases">
        <title>Genomic Encyclopedia of Type Strains, Phase IV (KMG-IV): sequencing the most valuable type-strain genomes for metagenomic binning, comparative biology and taxonomic classification.</title>
        <authorList>
            <person name="Goeker M."/>
        </authorList>
    </citation>
    <scope>NUCLEOTIDE SEQUENCE [LARGE SCALE GENOMIC DNA]</scope>
    <source>
        <strain evidence="2 3">DSM 104150</strain>
    </source>
</reference>
<gene>
    <name evidence="2" type="ORF">C8D93_10265</name>
</gene>
<comment type="caution">
    <text evidence="2">The sequence shown here is derived from an EMBL/GenBank/DDBJ whole genome shotgun (WGS) entry which is preliminary data.</text>
</comment>
<keyword evidence="1" id="KW-0732">Signal</keyword>
<organism evidence="2 3">
    <name type="scientific">Sinimarinibacterium flocculans</name>
    <dbReference type="NCBI Taxonomy" id="985250"/>
    <lineage>
        <taxon>Bacteria</taxon>
        <taxon>Pseudomonadati</taxon>
        <taxon>Pseudomonadota</taxon>
        <taxon>Gammaproteobacteria</taxon>
        <taxon>Nevskiales</taxon>
        <taxon>Nevskiaceae</taxon>
        <taxon>Sinimarinibacterium</taxon>
    </lineage>
</organism>
<evidence type="ECO:0000313" key="2">
    <source>
        <dbReference type="EMBL" id="PXV70213.1"/>
    </source>
</evidence>
<name>A0A318ECI6_9GAMM</name>
<dbReference type="Proteomes" id="UP000248330">
    <property type="component" value="Unassembled WGS sequence"/>
</dbReference>
<accession>A0A318ECI6</accession>
<dbReference type="RefSeq" id="WP_110263904.1">
    <property type="nucleotide sequence ID" value="NZ_CAWNXA010000002.1"/>
</dbReference>
<evidence type="ECO:0000313" key="3">
    <source>
        <dbReference type="Proteomes" id="UP000248330"/>
    </source>
</evidence>
<dbReference type="AlphaFoldDB" id="A0A318ECI6"/>